<dbReference type="RefSeq" id="WP_275110354.1">
    <property type="nucleotide sequence ID" value="NZ_JAKJSC010000002.1"/>
</dbReference>
<keyword evidence="1 4" id="KW-0378">Hydrolase</keyword>
<dbReference type="InterPro" id="IPR002925">
    <property type="entry name" value="Dienelactn_hydro"/>
</dbReference>
<dbReference type="PANTHER" id="PTHR48081">
    <property type="entry name" value="AB HYDROLASE SUPERFAMILY PROTEIN C4A8.06C"/>
    <property type="match status" value="1"/>
</dbReference>
<comment type="caution">
    <text evidence="4">The sequence shown here is derived from an EMBL/GenBank/DDBJ whole genome shotgun (WGS) entry which is preliminary data.</text>
</comment>
<feature type="chain" id="PRO_5045407639" evidence="2">
    <location>
        <begin position="20"/>
        <end position="291"/>
    </location>
</feature>
<accession>A0ABT5VUU2</accession>
<evidence type="ECO:0000256" key="2">
    <source>
        <dbReference type="SAM" id="SignalP"/>
    </source>
</evidence>
<evidence type="ECO:0000313" key="4">
    <source>
        <dbReference type="EMBL" id="MDE5419025.1"/>
    </source>
</evidence>
<evidence type="ECO:0000259" key="3">
    <source>
        <dbReference type="Pfam" id="PF01738"/>
    </source>
</evidence>
<keyword evidence="2" id="KW-0732">Signal</keyword>
<name>A0ABT5VUU2_9BACT</name>
<protein>
    <submittedName>
        <fullName evidence="4">Alpha/beta hydrolase</fullName>
    </submittedName>
</protein>
<keyword evidence="5" id="KW-1185">Reference proteome</keyword>
<dbReference type="Proteomes" id="UP001528920">
    <property type="component" value="Unassembled WGS sequence"/>
</dbReference>
<feature type="signal peptide" evidence="2">
    <location>
        <begin position="1"/>
        <end position="19"/>
    </location>
</feature>
<feature type="domain" description="Dienelactone hydrolase" evidence="3">
    <location>
        <begin position="65"/>
        <end position="268"/>
    </location>
</feature>
<dbReference type="EMBL" id="JAKJSC010000002">
    <property type="protein sequence ID" value="MDE5419025.1"/>
    <property type="molecule type" value="Genomic_DNA"/>
</dbReference>
<dbReference type="Gene3D" id="3.40.50.1820">
    <property type="entry name" value="alpha/beta hydrolase"/>
    <property type="match status" value="1"/>
</dbReference>
<proteinExistence type="predicted"/>
<dbReference type="SUPFAM" id="SSF53474">
    <property type="entry name" value="alpha/beta-Hydrolases"/>
    <property type="match status" value="1"/>
</dbReference>
<evidence type="ECO:0000256" key="1">
    <source>
        <dbReference type="ARBA" id="ARBA00022801"/>
    </source>
</evidence>
<reference evidence="4 5" key="1">
    <citation type="submission" date="2022-01" db="EMBL/GenBank/DDBJ databases">
        <title>Labilibaculum sp. nov, a marine bacterium isolated from Antarctica.</title>
        <authorList>
            <person name="Dai W."/>
        </authorList>
    </citation>
    <scope>NUCLEOTIDE SEQUENCE [LARGE SCALE GENOMIC DNA]</scope>
    <source>
        <strain evidence="4 5">DW002</strain>
    </source>
</reference>
<dbReference type="PANTHER" id="PTHR48081:SF6">
    <property type="entry name" value="PEPTIDASE S9 PROLYL OLIGOPEPTIDASE CATALYTIC DOMAIN-CONTAINING PROTEIN"/>
    <property type="match status" value="1"/>
</dbReference>
<gene>
    <name evidence="4" type="ORF">L3049_13550</name>
</gene>
<dbReference type="Pfam" id="PF01738">
    <property type="entry name" value="DLH"/>
    <property type="match status" value="1"/>
</dbReference>
<dbReference type="GO" id="GO:0016787">
    <property type="term" value="F:hydrolase activity"/>
    <property type="evidence" value="ECO:0007669"/>
    <property type="project" value="UniProtKB-KW"/>
</dbReference>
<sequence length="291" mass="32595">MKKQFLITLFITSFLFTNAQEVIKLPFKQSTEIKWSQNEKEYYSEKWTTQVITNVSTPTMLVYKPTKELNNGAAVIVAPGGALYAHSINSEGRDVAKWLIKKGFTVFVLKYRLVPTGDDAVTELAVLSKNNPSKIREEVAKVIPLSISDGLNAISYVRNNANEFTIKPDKIGFMGFSAGGAVTMGVAYNYTKENRPDFLVPVYPWTTQYPVQKPKINSPPMIIFCASNDPLGLVPGSIELYNSYHKMGLNVALHMYSKGGHGFGMREKGLPSDTWIERFYDWTLVEGIAQK</sequence>
<organism evidence="4 5">
    <name type="scientific">Paralabilibaculum antarcticum</name>
    <dbReference type="NCBI Taxonomy" id="2912572"/>
    <lineage>
        <taxon>Bacteria</taxon>
        <taxon>Pseudomonadati</taxon>
        <taxon>Bacteroidota</taxon>
        <taxon>Bacteroidia</taxon>
        <taxon>Marinilabiliales</taxon>
        <taxon>Marinifilaceae</taxon>
        <taxon>Paralabilibaculum</taxon>
    </lineage>
</organism>
<dbReference type="InterPro" id="IPR050300">
    <property type="entry name" value="GDXG_lipolytic_enzyme"/>
</dbReference>
<dbReference type="InterPro" id="IPR029058">
    <property type="entry name" value="AB_hydrolase_fold"/>
</dbReference>
<evidence type="ECO:0000313" key="5">
    <source>
        <dbReference type="Proteomes" id="UP001528920"/>
    </source>
</evidence>